<proteinExistence type="predicted"/>
<evidence type="ECO:0000313" key="4">
    <source>
        <dbReference type="Proteomes" id="UP001500618"/>
    </source>
</evidence>
<dbReference type="InterPro" id="IPR011973">
    <property type="entry name" value="PaaD"/>
</dbReference>
<dbReference type="SUPFAM" id="SSF54637">
    <property type="entry name" value="Thioesterase/thiol ester dehydrase-isomerase"/>
    <property type="match status" value="1"/>
</dbReference>
<dbReference type="InterPro" id="IPR029069">
    <property type="entry name" value="HotDog_dom_sf"/>
</dbReference>
<dbReference type="CDD" id="cd03443">
    <property type="entry name" value="PaaI_thioesterase"/>
    <property type="match status" value="1"/>
</dbReference>
<evidence type="ECO:0000259" key="2">
    <source>
        <dbReference type="Pfam" id="PF03061"/>
    </source>
</evidence>
<dbReference type="PANTHER" id="PTHR42856">
    <property type="entry name" value="ACYL-COENZYME A THIOESTERASE PAAI"/>
    <property type="match status" value="1"/>
</dbReference>
<sequence length="140" mass="14593">MLEGTGNDAVRRMLADDRASAGLGIELVEVTAGRAAARMTITSAMVNGHGIAHGGFVFTLADTAFACACNSYGPVAVAAGADITFVAPAREGDVLTATAQERVTYGRSGVYDVTVVRVDGDVIAEFRGRSRTIRREGEVK</sequence>
<name>A0ABP4SRV3_9ACTN</name>
<gene>
    <name evidence="3" type="primary">paaI</name>
    <name evidence="3" type="ORF">GCM10009765_24780</name>
</gene>
<evidence type="ECO:0000256" key="1">
    <source>
        <dbReference type="ARBA" id="ARBA00022801"/>
    </source>
</evidence>
<dbReference type="NCBIfam" id="TIGR00369">
    <property type="entry name" value="unchar_dom_1"/>
    <property type="match status" value="1"/>
</dbReference>
<evidence type="ECO:0000313" key="3">
    <source>
        <dbReference type="EMBL" id="GAA1674436.1"/>
    </source>
</evidence>
<feature type="domain" description="Thioesterase" evidence="2">
    <location>
        <begin position="49"/>
        <end position="123"/>
    </location>
</feature>
<reference evidence="4" key="1">
    <citation type="journal article" date="2019" name="Int. J. Syst. Evol. Microbiol.">
        <title>The Global Catalogue of Microorganisms (GCM) 10K type strain sequencing project: providing services to taxonomists for standard genome sequencing and annotation.</title>
        <authorList>
            <consortium name="The Broad Institute Genomics Platform"/>
            <consortium name="The Broad Institute Genome Sequencing Center for Infectious Disease"/>
            <person name="Wu L."/>
            <person name="Ma J."/>
        </authorList>
    </citation>
    <scope>NUCLEOTIDE SEQUENCE [LARGE SCALE GENOMIC DNA]</scope>
    <source>
        <strain evidence="4">JCM 14718</strain>
    </source>
</reference>
<dbReference type="InterPro" id="IPR052723">
    <property type="entry name" value="Acyl-CoA_thioesterase_PaaI"/>
</dbReference>
<dbReference type="NCBIfam" id="TIGR02286">
    <property type="entry name" value="PaaD"/>
    <property type="match status" value="1"/>
</dbReference>
<dbReference type="Gene3D" id="3.10.129.10">
    <property type="entry name" value="Hotdog Thioesterase"/>
    <property type="match status" value="1"/>
</dbReference>
<dbReference type="EMBL" id="BAAANY010000008">
    <property type="protein sequence ID" value="GAA1674436.1"/>
    <property type="molecule type" value="Genomic_DNA"/>
</dbReference>
<keyword evidence="4" id="KW-1185">Reference proteome</keyword>
<dbReference type="Pfam" id="PF03061">
    <property type="entry name" value="4HBT"/>
    <property type="match status" value="1"/>
</dbReference>
<dbReference type="InterPro" id="IPR006683">
    <property type="entry name" value="Thioestr_dom"/>
</dbReference>
<comment type="caution">
    <text evidence="3">The sequence shown here is derived from an EMBL/GenBank/DDBJ whole genome shotgun (WGS) entry which is preliminary data.</text>
</comment>
<protein>
    <submittedName>
        <fullName evidence="3">Hydroxyphenylacetyl-CoA thioesterase PaaI</fullName>
    </submittedName>
</protein>
<organism evidence="3 4">
    <name type="scientific">Fodinicola feengrottensis</name>
    <dbReference type="NCBI Taxonomy" id="435914"/>
    <lineage>
        <taxon>Bacteria</taxon>
        <taxon>Bacillati</taxon>
        <taxon>Actinomycetota</taxon>
        <taxon>Actinomycetes</taxon>
        <taxon>Mycobacteriales</taxon>
        <taxon>Fodinicola</taxon>
    </lineage>
</organism>
<keyword evidence="1" id="KW-0378">Hydrolase</keyword>
<dbReference type="InterPro" id="IPR003736">
    <property type="entry name" value="PAAI_dom"/>
</dbReference>
<dbReference type="PANTHER" id="PTHR42856:SF1">
    <property type="entry name" value="ACYL-COENZYME A THIOESTERASE PAAI"/>
    <property type="match status" value="1"/>
</dbReference>
<accession>A0ABP4SRV3</accession>
<dbReference type="Proteomes" id="UP001500618">
    <property type="component" value="Unassembled WGS sequence"/>
</dbReference>